<dbReference type="EMBL" id="KN818223">
    <property type="protein sequence ID" value="KIL70733.1"/>
    <property type="molecule type" value="Genomic_DNA"/>
</dbReference>
<feature type="compositionally biased region" description="Basic and acidic residues" evidence="1">
    <location>
        <begin position="141"/>
        <end position="152"/>
    </location>
</feature>
<dbReference type="STRING" id="946122.A0A0C2XNJ8"/>
<protein>
    <submittedName>
        <fullName evidence="3">Uncharacterized protein</fullName>
    </submittedName>
</protein>
<organism evidence="3 4">
    <name type="scientific">Amanita muscaria (strain Koide BX008)</name>
    <dbReference type="NCBI Taxonomy" id="946122"/>
    <lineage>
        <taxon>Eukaryota</taxon>
        <taxon>Fungi</taxon>
        <taxon>Dikarya</taxon>
        <taxon>Basidiomycota</taxon>
        <taxon>Agaricomycotina</taxon>
        <taxon>Agaricomycetes</taxon>
        <taxon>Agaricomycetidae</taxon>
        <taxon>Agaricales</taxon>
        <taxon>Pluteineae</taxon>
        <taxon>Amanitaceae</taxon>
        <taxon>Amanita</taxon>
    </lineage>
</organism>
<evidence type="ECO:0000256" key="2">
    <source>
        <dbReference type="SAM" id="Phobius"/>
    </source>
</evidence>
<sequence length="864" mass="94378">MLPPLPAQSQPPPYQAIPNPTKSIVTTVSTSLSSPDDWHDTASSLDVDAAEERLLPTSFVTTLLQHDTAVRASSGSDAISRISEITYPPINIPSSSSSRMPTRYTPHKPQGARPPPTAYNHRRETFQSTSSDAHTYVVSEHAFRNTEMRLPKEGGVSGNTTGLDPPPRPQSVGSTKYRTPSILSRLSSSRRSIKQIFANSRTKPLPPVPLIPDIPIATERAHRKADEVAPLPELLVRADTLEDLLNRGYHPHRSLSSYEVITKSRHLTSNFDPNTEYAFHDSSANQKSHSAVDVAREWLDQDVTHRGRLSFTLKRRTVLLICLLLVIILVAIVVGAVVGRQPHNNTCTDGMTGHDCDLNATCSCTSTDPRTCEGVAQSVLDLVPYLNVQFMLNKTNGDIYNSFWQTQTVSPSSCANQALLIDVAPALSNQGSPDLTQWARTAILWNFIESQDLAASQQLQNFVLDAPWNELGKNNGNDQPFSTNVSGFTFDFALQKVVAPAQSSSVIGQPSPDQDSRLDSAARSALDYIYENAVASSTQRHMVLVDYWESTLQRQPSDLQTFMTAVSKSPIVLSFDATTDPLSSLLSANPPATKFPPPLACYPGLPQSSVDLLNAVEHDIFNLPSIIPQTNFSLDCYPDHPVYGILDVLQLRLPPTGYPQQAAVLQPATAPRAAVYNGQFLSSPNASLNSTALTLAQLNPRRFGTLNHFEHVIFDYLNAMSTPLANATIDFVLGSMNTTHVPPSQNSDFLLSSINHVPLIEVAVFGSVESSDIQWVESSFTNSGALFFGSSSGSILRNWTLASINSTLVWAQNATAPEVVRDKNLTDSRFNEIWNTASLAIQQNVPNSINNLTQSLAAWGYFAP</sequence>
<feature type="region of interest" description="Disordered" evidence="1">
    <location>
        <begin position="1"/>
        <end position="21"/>
    </location>
</feature>
<feature type="region of interest" description="Disordered" evidence="1">
    <location>
        <begin position="90"/>
        <end position="178"/>
    </location>
</feature>
<dbReference type="HOGENOM" id="CLU_290699_0_0_1"/>
<dbReference type="OrthoDB" id="5595612at2759"/>
<reference evidence="3 4" key="1">
    <citation type="submission" date="2014-04" db="EMBL/GenBank/DDBJ databases">
        <title>Evolutionary Origins and Diversification of the Mycorrhizal Mutualists.</title>
        <authorList>
            <consortium name="DOE Joint Genome Institute"/>
            <consortium name="Mycorrhizal Genomics Consortium"/>
            <person name="Kohler A."/>
            <person name="Kuo A."/>
            <person name="Nagy L.G."/>
            <person name="Floudas D."/>
            <person name="Copeland A."/>
            <person name="Barry K.W."/>
            <person name="Cichocki N."/>
            <person name="Veneault-Fourrey C."/>
            <person name="LaButti K."/>
            <person name="Lindquist E.A."/>
            <person name="Lipzen A."/>
            <person name="Lundell T."/>
            <person name="Morin E."/>
            <person name="Murat C."/>
            <person name="Riley R."/>
            <person name="Ohm R."/>
            <person name="Sun H."/>
            <person name="Tunlid A."/>
            <person name="Henrissat B."/>
            <person name="Grigoriev I.V."/>
            <person name="Hibbett D.S."/>
            <person name="Martin F."/>
        </authorList>
    </citation>
    <scope>NUCLEOTIDE SEQUENCE [LARGE SCALE GENOMIC DNA]</scope>
    <source>
        <strain evidence="3 4">Koide BX008</strain>
    </source>
</reference>
<feature type="transmembrane region" description="Helical" evidence="2">
    <location>
        <begin position="318"/>
        <end position="338"/>
    </location>
</feature>
<keyword evidence="2" id="KW-1133">Transmembrane helix</keyword>
<proteinExistence type="predicted"/>
<gene>
    <name evidence="3" type="ORF">M378DRAFT_66947</name>
</gene>
<keyword evidence="2" id="KW-0812">Transmembrane</keyword>
<evidence type="ECO:0000313" key="4">
    <source>
        <dbReference type="Proteomes" id="UP000054549"/>
    </source>
</evidence>
<dbReference type="InParanoid" id="A0A0C2XNJ8"/>
<keyword evidence="2" id="KW-0472">Membrane</keyword>
<accession>A0A0C2XNJ8</accession>
<dbReference type="Proteomes" id="UP000054549">
    <property type="component" value="Unassembled WGS sequence"/>
</dbReference>
<name>A0A0C2XNJ8_AMAMK</name>
<evidence type="ECO:0000256" key="1">
    <source>
        <dbReference type="SAM" id="MobiDB-lite"/>
    </source>
</evidence>
<feature type="compositionally biased region" description="Low complexity" evidence="1">
    <location>
        <begin position="90"/>
        <end position="104"/>
    </location>
</feature>
<evidence type="ECO:0000313" key="3">
    <source>
        <dbReference type="EMBL" id="KIL70733.1"/>
    </source>
</evidence>
<dbReference type="AlphaFoldDB" id="A0A0C2XNJ8"/>
<feature type="compositionally biased region" description="Pro residues" evidence="1">
    <location>
        <begin position="1"/>
        <end position="15"/>
    </location>
</feature>
<keyword evidence="4" id="KW-1185">Reference proteome</keyword>